<reference evidence="5" key="1">
    <citation type="submission" date="2016-10" db="EMBL/GenBank/DDBJ databases">
        <authorList>
            <person name="Varghese N."/>
            <person name="Submissions S."/>
        </authorList>
    </citation>
    <scope>NUCLEOTIDE SEQUENCE [LARGE SCALE GENOMIC DNA]</scope>
    <source>
        <strain evidence="5">DSM 21620</strain>
    </source>
</reference>
<accession>A0A1G6J2G6</accession>
<dbReference type="HAMAP" id="MF_01250">
    <property type="entry name" value="Pyrophosphat_PpaX"/>
    <property type="match status" value="1"/>
</dbReference>
<dbReference type="SUPFAM" id="SSF56784">
    <property type="entry name" value="HAD-like"/>
    <property type="match status" value="1"/>
</dbReference>
<dbReference type="CDD" id="cd02616">
    <property type="entry name" value="HAD_PPase"/>
    <property type="match status" value="1"/>
</dbReference>
<dbReference type="InterPro" id="IPR041492">
    <property type="entry name" value="HAD_2"/>
</dbReference>
<evidence type="ECO:0000313" key="5">
    <source>
        <dbReference type="Proteomes" id="UP000198666"/>
    </source>
</evidence>
<feature type="active site" description="Nucleophile" evidence="3">
    <location>
        <position position="9"/>
    </location>
</feature>
<dbReference type="GO" id="GO:0006281">
    <property type="term" value="P:DNA repair"/>
    <property type="evidence" value="ECO:0007669"/>
    <property type="project" value="TreeGrafter"/>
</dbReference>
<evidence type="ECO:0000256" key="2">
    <source>
        <dbReference type="ARBA" id="ARBA00022842"/>
    </source>
</evidence>
<organism evidence="4 5">
    <name type="scientific">Terribacillus halophilus</name>
    <dbReference type="NCBI Taxonomy" id="361279"/>
    <lineage>
        <taxon>Bacteria</taxon>
        <taxon>Bacillati</taxon>
        <taxon>Bacillota</taxon>
        <taxon>Bacilli</taxon>
        <taxon>Bacillales</taxon>
        <taxon>Bacillaceae</taxon>
        <taxon>Terribacillus</taxon>
    </lineage>
</organism>
<keyword evidence="5" id="KW-1185">Reference proteome</keyword>
<dbReference type="GO" id="GO:0004427">
    <property type="term" value="F:inorganic diphosphate phosphatase activity"/>
    <property type="evidence" value="ECO:0007669"/>
    <property type="project" value="UniProtKB-UniRule"/>
</dbReference>
<name>A0A1G6J2G6_9BACI</name>
<dbReference type="InterPro" id="IPR050155">
    <property type="entry name" value="HAD-like_hydrolase_sf"/>
</dbReference>
<dbReference type="GO" id="GO:0000287">
    <property type="term" value="F:magnesium ion binding"/>
    <property type="evidence" value="ECO:0007669"/>
    <property type="project" value="UniProtKB-UniRule"/>
</dbReference>
<dbReference type="SFLD" id="SFLDG01135">
    <property type="entry name" value="C1.5.6:_HAD__Beta-PGM__Phospha"/>
    <property type="match status" value="1"/>
</dbReference>
<dbReference type="NCBIfam" id="NF009804">
    <property type="entry name" value="PRK13288.1"/>
    <property type="match status" value="1"/>
</dbReference>
<dbReference type="Gene3D" id="1.10.150.240">
    <property type="entry name" value="Putative phosphatase, domain 2"/>
    <property type="match status" value="1"/>
</dbReference>
<gene>
    <name evidence="3" type="primary">ppaX</name>
    <name evidence="4" type="ORF">SAMN05421663_101458</name>
</gene>
<dbReference type="InterPro" id="IPR006439">
    <property type="entry name" value="HAD-SF_hydro_IA"/>
</dbReference>
<comment type="function">
    <text evidence="3">Hydrolyzes pyrophosphate formed during P-Ser-HPr dephosphorylation by HPrK/P. Might play a role in controlling the intracellular pyrophosphate pool.</text>
</comment>
<comment type="catalytic activity">
    <reaction evidence="3">
        <text>diphosphate + H2O = 2 phosphate + H(+)</text>
        <dbReference type="Rhea" id="RHEA:24576"/>
        <dbReference type="ChEBI" id="CHEBI:15377"/>
        <dbReference type="ChEBI" id="CHEBI:15378"/>
        <dbReference type="ChEBI" id="CHEBI:33019"/>
        <dbReference type="ChEBI" id="CHEBI:43474"/>
        <dbReference type="EC" id="3.6.1.1"/>
    </reaction>
</comment>
<dbReference type="RefSeq" id="WP_093725563.1">
    <property type="nucleotide sequence ID" value="NZ_FMZB01000001.1"/>
</dbReference>
<dbReference type="Gene3D" id="3.40.50.1000">
    <property type="entry name" value="HAD superfamily/HAD-like"/>
    <property type="match status" value="1"/>
</dbReference>
<dbReference type="SFLD" id="SFLDS00003">
    <property type="entry name" value="Haloacid_Dehalogenase"/>
    <property type="match status" value="1"/>
</dbReference>
<dbReference type="OrthoDB" id="9807630at2"/>
<keyword evidence="2 3" id="KW-0460">Magnesium</keyword>
<dbReference type="InterPro" id="IPR023214">
    <property type="entry name" value="HAD_sf"/>
</dbReference>
<dbReference type="Proteomes" id="UP000198666">
    <property type="component" value="Unassembled WGS sequence"/>
</dbReference>
<proteinExistence type="inferred from homology"/>
<dbReference type="Pfam" id="PF13419">
    <property type="entry name" value="HAD_2"/>
    <property type="match status" value="1"/>
</dbReference>
<dbReference type="PANTHER" id="PTHR43434:SF26">
    <property type="entry name" value="PYROPHOSPHATASE PPAX"/>
    <property type="match status" value="1"/>
</dbReference>
<dbReference type="FunFam" id="3.40.50.1000:FF:000022">
    <property type="entry name" value="Phosphoglycolate phosphatase"/>
    <property type="match status" value="1"/>
</dbReference>
<dbReference type="EMBL" id="FMZB01000001">
    <property type="protein sequence ID" value="SDC13034.1"/>
    <property type="molecule type" value="Genomic_DNA"/>
</dbReference>
<dbReference type="STRING" id="361279.SAMN05421663_101458"/>
<dbReference type="SFLD" id="SFLDG01129">
    <property type="entry name" value="C1.5:_HAD__Beta-PGM__Phosphata"/>
    <property type="match status" value="1"/>
</dbReference>
<dbReference type="PANTHER" id="PTHR43434">
    <property type="entry name" value="PHOSPHOGLYCOLATE PHOSPHATASE"/>
    <property type="match status" value="1"/>
</dbReference>
<dbReference type="NCBIfam" id="TIGR01509">
    <property type="entry name" value="HAD-SF-IA-v3"/>
    <property type="match status" value="1"/>
</dbReference>
<dbReference type="InterPro" id="IPR023733">
    <property type="entry name" value="Pyrophosphatase_Ppax"/>
</dbReference>
<dbReference type="GO" id="GO:0008967">
    <property type="term" value="F:phosphoglycolate phosphatase activity"/>
    <property type="evidence" value="ECO:0007669"/>
    <property type="project" value="TreeGrafter"/>
</dbReference>
<evidence type="ECO:0000256" key="1">
    <source>
        <dbReference type="ARBA" id="ARBA00022801"/>
    </source>
</evidence>
<protein>
    <recommendedName>
        <fullName evidence="3">Pyrophosphatase PpaX</fullName>
        <ecNumber evidence="3">3.6.1.1</ecNumber>
    </recommendedName>
</protein>
<keyword evidence="1 3" id="KW-0378">Hydrolase</keyword>
<evidence type="ECO:0000256" key="3">
    <source>
        <dbReference type="HAMAP-Rule" id="MF_01250"/>
    </source>
</evidence>
<dbReference type="NCBIfam" id="TIGR01549">
    <property type="entry name" value="HAD-SF-IA-v1"/>
    <property type="match status" value="1"/>
</dbReference>
<comment type="similarity">
    <text evidence="3">Belongs to the HAD-like hydrolase superfamily. PpaX family.</text>
</comment>
<dbReference type="InterPro" id="IPR023198">
    <property type="entry name" value="PGP-like_dom2"/>
</dbReference>
<dbReference type="InterPro" id="IPR036412">
    <property type="entry name" value="HAD-like_sf"/>
</dbReference>
<dbReference type="EC" id="3.6.1.1" evidence="3"/>
<comment type="cofactor">
    <cofactor evidence="3">
        <name>Mg(2+)</name>
        <dbReference type="ChEBI" id="CHEBI:18420"/>
    </cofactor>
</comment>
<evidence type="ECO:0000313" key="4">
    <source>
        <dbReference type="EMBL" id="SDC13034.1"/>
    </source>
</evidence>
<dbReference type="AlphaFoldDB" id="A0A1G6J2G6"/>
<dbReference type="PRINTS" id="PR00413">
    <property type="entry name" value="HADHALOGNASE"/>
</dbReference>
<dbReference type="GO" id="GO:0005829">
    <property type="term" value="C:cytosol"/>
    <property type="evidence" value="ECO:0007669"/>
    <property type="project" value="TreeGrafter"/>
</dbReference>
<sequence length="223" mass="24698">MAITTLLFDLDGTLIDSNSLILASYTATLEQYTGRIYEREELLPFIGPPLKDVFENIDANRAEEMIAAYRKHNLEHHDAYVEAYPYVTETLQQLKQAGFKLGIVTTKMRDTAERGLRVCGLGGLFDAVIGYDDIEHAKPHPEPVLKGLEALGSVPGEAIMIGDNYHDIESGKNAGTKTAGVAWSIKGKQSLLPYGPDYMLEDIRDLFDIVKEDAHAENGKLSR</sequence>